<keyword evidence="3" id="KW-0805">Transcription regulation</keyword>
<dbReference type="Gene3D" id="3.40.50.2300">
    <property type="match status" value="1"/>
</dbReference>
<dbReference type="SMART" id="SM00448">
    <property type="entry name" value="REC"/>
    <property type="match status" value="1"/>
</dbReference>
<dbReference type="InterPro" id="IPR001867">
    <property type="entry name" value="OmpR/PhoB-type_DNA-bd"/>
</dbReference>
<dbReference type="EMBL" id="BAIQ01000035">
    <property type="protein sequence ID" value="GAE16485.1"/>
    <property type="molecule type" value="Genomic_DNA"/>
</dbReference>
<dbReference type="AlphaFoldDB" id="W4P9T1"/>
<protein>
    <submittedName>
        <fullName evidence="10">Two-component response regulator SA14-24</fullName>
    </submittedName>
</protein>
<dbReference type="PROSITE" id="PS50110">
    <property type="entry name" value="RESPONSE_REGULATORY"/>
    <property type="match status" value="1"/>
</dbReference>
<keyword evidence="5" id="KW-0804">Transcription</keyword>
<dbReference type="GO" id="GO:0000976">
    <property type="term" value="F:transcription cis-regulatory region binding"/>
    <property type="evidence" value="ECO:0007669"/>
    <property type="project" value="TreeGrafter"/>
</dbReference>
<feature type="modified residue" description="4-aspartylphosphate" evidence="6">
    <location>
        <position position="52"/>
    </location>
</feature>
<accession>W4P9T1</accession>
<feature type="domain" description="Response regulatory" evidence="8">
    <location>
        <begin position="3"/>
        <end position="119"/>
    </location>
</feature>
<evidence type="ECO:0000256" key="4">
    <source>
        <dbReference type="ARBA" id="ARBA00023125"/>
    </source>
</evidence>
<reference evidence="10 11" key="1">
    <citation type="journal article" date="2014" name="Genome Announc.">
        <title>Draft Genome Sequences of Three Strains of Bacteroides pyogenes Isolated from a Cat and Swine.</title>
        <authorList>
            <person name="Sakamoto M."/>
            <person name="Oshima K."/>
            <person name="Suda W."/>
            <person name="Kitamura K."/>
            <person name="Iida T."/>
            <person name="Hattori M."/>
            <person name="Ohkuma M."/>
        </authorList>
    </citation>
    <scope>NUCLEOTIDE SEQUENCE [LARGE SCALE GENOMIC DNA]</scope>
    <source>
        <strain evidence="10 11">JCM 6292</strain>
    </source>
</reference>
<evidence type="ECO:0000256" key="7">
    <source>
        <dbReference type="PROSITE-ProRule" id="PRU01091"/>
    </source>
</evidence>
<evidence type="ECO:0000256" key="6">
    <source>
        <dbReference type="PROSITE-ProRule" id="PRU00169"/>
    </source>
</evidence>
<feature type="domain" description="OmpR/PhoB-type" evidence="9">
    <location>
        <begin position="126"/>
        <end position="220"/>
    </location>
</feature>
<organism evidence="10 11">
    <name type="scientific">Bacteroides pyogenes JCM 6292</name>
    <dbReference type="NCBI Taxonomy" id="1235809"/>
    <lineage>
        <taxon>Bacteria</taxon>
        <taxon>Pseudomonadati</taxon>
        <taxon>Bacteroidota</taxon>
        <taxon>Bacteroidia</taxon>
        <taxon>Bacteroidales</taxon>
        <taxon>Bacteroidaceae</taxon>
        <taxon>Bacteroides</taxon>
    </lineage>
</organism>
<sequence>MNTILIAENNVDFAYAVEWHFEQNGFTVLTATTGEKTIELFDSQVVDILLLDINLDGITDGKSVARHIRSTNKVVPIIFMSGESKSPADVVEGLEIGANFFLKKPLAISEIDAHVKAALKMSETVDKQYQFGECTFIPNERIIRFGNKKEHLSNKENEVLTLLAAHLSETVSLEDILQKVWQDTLMEEALRNIISSLRKKIDGKGLIIETIKNKGYRLEKE</sequence>
<dbReference type="PANTHER" id="PTHR48111">
    <property type="entry name" value="REGULATOR OF RPOS"/>
    <property type="match status" value="1"/>
</dbReference>
<dbReference type="Proteomes" id="UP000018861">
    <property type="component" value="Unassembled WGS sequence"/>
</dbReference>
<dbReference type="GO" id="GO:0005829">
    <property type="term" value="C:cytosol"/>
    <property type="evidence" value="ECO:0007669"/>
    <property type="project" value="TreeGrafter"/>
</dbReference>
<dbReference type="Pfam" id="PF00072">
    <property type="entry name" value="Response_reg"/>
    <property type="match status" value="1"/>
</dbReference>
<evidence type="ECO:0000259" key="8">
    <source>
        <dbReference type="PROSITE" id="PS50110"/>
    </source>
</evidence>
<evidence type="ECO:0000313" key="10">
    <source>
        <dbReference type="EMBL" id="GAE16485.1"/>
    </source>
</evidence>
<evidence type="ECO:0000313" key="11">
    <source>
        <dbReference type="Proteomes" id="UP000018861"/>
    </source>
</evidence>
<evidence type="ECO:0000256" key="1">
    <source>
        <dbReference type="ARBA" id="ARBA00022553"/>
    </source>
</evidence>
<dbReference type="GO" id="GO:0032993">
    <property type="term" value="C:protein-DNA complex"/>
    <property type="evidence" value="ECO:0007669"/>
    <property type="project" value="TreeGrafter"/>
</dbReference>
<dbReference type="Pfam" id="PF00486">
    <property type="entry name" value="Trans_reg_C"/>
    <property type="match status" value="1"/>
</dbReference>
<feature type="DNA-binding region" description="OmpR/PhoB-type" evidence="7">
    <location>
        <begin position="126"/>
        <end position="220"/>
    </location>
</feature>
<dbReference type="GO" id="GO:0006355">
    <property type="term" value="P:regulation of DNA-templated transcription"/>
    <property type="evidence" value="ECO:0007669"/>
    <property type="project" value="InterPro"/>
</dbReference>
<dbReference type="SMART" id="SM00862">
    <property type="entry name" value="Trans_reg_C"/>
    <property type="match status" value="1"/>
</dbReference>
<dbReference type="PANTHER" id="PTHR48111:SF1">
    <property type="entry name" value="TWO-COMPONENT RESPONSE REGULATOR ORR33"/>
    <property type="match status" value="1"/>
</dbReference>
<dbReference type="InterPro" id="IPR036388">
    <property type="entry name" value="WH-like_DNA-bd_sf"/>
</dbReference>
<evidence type="ECO:0000256" key="2">
    <source>
        <dbReference type="ARBA" id="ARBA00023012"/>
    </source>
</evidence>
<dbReference type="InterPro" id="IPR039420">
    <property type="entry name" value="WalR-like"/>
</dbReference>
<comment type="caution">
    <text evidence="10">The sequence shown here is derived from an EMBL/GenBank/DDBJ whole genome shotgun (WGS) entry which is preliminary data.</text>
</comment>
<dbReference type="GO" id="GO:0000156">
    <property type="term" value="F:phosphorelay response regulator activity"/>
    <property type="evidence" value="ECO:0007669"/>
    <property type="project" value="TreeGrafter"/>
</dbReference>
<proteinExistence type="predicted"/>
<dbReference type="InterPro" id="IPR001789">
    <property type="entry name" value="Sig_transdc_resp-reg_receiver"/>
</dbReference>
<dbReference type="CDD" id="cd00383">
    <property type="entry name" value="trans_reg_C"/>
    <property type="match status" value="1"/>
</dbReference>
<name>W4P9T1_9BACE</name>
<dbReference type="InterPro" id="IPR011006">
    <property type="entry name" value="CheY-like_superfamily"/>
</dbReference>
<keyword evidence="2" id="KW-0902">Two-component regulatory system</keyword>
<keyword evidence="1 6" id="KW-0597">Phosphoprotein</keyword>
<dbReference type="PROSITE" id="PS51755">
    <property type="entry name" value="OMPR_PHOB"/>
    <property type="match status" value="1"/>
</dbReference>
<dbReference type="SUPFAM" id="SSF52172">
    <property type="entry name" value="CheY-like"/>
    <property type="match status" value="1"/>
</dbReference>
<dbReference type="Gene3D" id="1.10.10.10">
    <property type="entry name" value="Winged helix-like DNA-binding domain superfamily/Winged helix DNA-binding domain"/>
    <property type="match status" value="1"/>
</dbReference>
<evidence type="ECO:0000256" key="5">
    <source>
        <dbReference type="ARBA" id="ARBA00023163"/>
    </source>
</evidence>
<gene>
    <name evidence="10" type="ORF">JCM6292_2920</name>
</gene>
<keyword evidence="4 7" id="KW-0238">DNA-binding</keyword>
<evidence type="ECO:0000259" key="9">
    <source>
        <dbReference type="PROSITE" id="PS51755"/>
    </source>
</evidence>
<evidence type="ECO:0000256" key="3">
    <source>
        <dbReference type="ARBA" id="ARBA00023015"/>
    </source>
</evidence>